<feature type="domain" description="HTH araC/xylS-type" evidence="9">
    <location>
        <begin position="1229"/>
        <end position="1328"/>
    </location>
</feature>
<dbReference type="PROSITE" id="PS50110">
    <property type="entry name" value="RESPONSE_REGULATORY"/>
    <property type="match status" value="1"/>
</dbReference>
<evidence type="ECO:0000256" key="8">
    <source>
        <dbReference type="SAM" id="SignalP"/>
    </source>
</evidence>
<evidence type="ECO:0000259" key="11">
    <source>
        <dbReference type="PROSITE" id="PS50110"/>
    </source>
</evidence>
<dbReference type="SUPFAM" id="SSF63829">
    <property type="entry name" value="Calcium-dependent phosphotriesterase"/>
    <property type="match status" value="3"/>
</dbReference>
<dbReference type="GO" id="GO:0000155">
    <property type="term" value="F:phosphorelay sensor kinase activity"/>
    <property type="evidence" value="ECO:0007669"/>
    <property type="project" value="InterPro"/>
</dbReference>
<dbReference type="GO" id="GO:0003700">
    <property type="term" value="F:DNA-binding transcription factor activity"/>
    <property type="evidence" value="ECO:0007669"/>
    <property type="project" value="InterPro"/>
</dbReference>
<evidence type="ECO:0000313" key="13">
    <source>
        <dbReference type="Proteomes" id="UP000824246"/>
    </source>
</evidence>
<keyword evidence="7" id="KW-0812">Transmembrane</keyword>
<dbReference type="InterPro" id="IPR011110">
    <property type="entry name" value="Reg_prop"/>
</dbReference>
<dbReference type="InterPro" id="IPR036097">
    <property type="entry name" value="HisK_dim/P_sf"/>
</dbReference>
<dbReference type="InterPro" id="IPR003594">
    <property type="entry name" value="HATPase_dom"/>
</dbReference>
<evidence type="ECO:0000256" key="6">
    <source>
        <dbReference type="PROSITE-ProRule" id="PRU00169"/>
    </source>
</evidence>
<dbReference type="CDD" id="cd00082">
    <property type="entry name" value="HisKA"/>
    <property type="match status" value="1"/>
</dbReference>
<comment type="caution">
    <text evidence="12">The sequence shown here is derived from an EMBL/GenBank/DDBJ whole genome shotgun (WGS) entry which is preliminary data.</text>
</comment>
<evidence type="ECO:0000259" key="9">
    <source>
        <dbReference type="PROSITE" id="PS01124"/>
    </source>
</evidence>
<dbReference type="Pfam" id="PF00512">
    <property type="entry name" value="HisKA"/>
    <property type="match status" value="1"/>
</dbReference>
<accession>A0A9D1VST8</accession>
<evidence type="ECO:0000256" key="4">
    <source>
        <dbReference type="ARBA" id="ARBA00023015"/>
    </source>
</evidence>
<dbReference type="Gene3D" id="3.30.565.10">
    <property type="entry name" value="Histidine kinase-like ATPase, C-terminal domain"/>
    <property type="match status" value="1"/>
</dbReference>
<dbReference type="InterPro" id="IPR005467">
    <property type="entry name" value="His_kinase_dom"/>
</dbReference>
<dbReference type="Gene3D" id="1.10.287.130">
    <property type="match status" value="1"/>
</dbReference>
<sequence length="1333" mass="150640">MYRTIFIYIVLLFAFSQMASANENLIRLTTNDGLSSSSVTSLCQDSRGLLWIGTWDGLNCYDGAMMRVFRPDFAASSGLSNPVVRRIFEDAEGLMWIATDYGINRYNVYDGTFDNYYLAYEGKLIFRENAFDVCRNSSNEIVATAYNSGIYHFKAEENRFDKIALPRELSDVGVLQIFFDNNDHLWVVYDSYMACCQFAQEGDGVKLAIVDVAEFGMEQRMVVYDKCSRIWIQGRDGSLSFVETSAPSVVKRVKRVREQLNDVLYHDGKYYLGTNAGLCIFYGIGRDVEWRFDGLSVLSLAASSQGILWVGTDARGLYGLIPHGKFFDSYTPSTLPGLGMYAVRAFLDDGDNGLWIGTKGGGLLHMSRQASGRWGGARSYTTADGLPDNSVFALCPAVEGDFWVGCDGRGLCYYSRRDGAFYRPEYVGEGLPPDIYSVYALSQRGDSVLWAGTSGNGLFRMQIERVDGKYRILSYKHYSFNREENCLSSNIIYSLAWQSDTALWIATRGGGLNLLNPDNGRVKIFKNNPADTNSISCNDVICVFVDSRGNIWAGTTNGLNRLTYGAGKSAFLRMGVGNGLLNNYIHGILEDSNGELWVSTNRGIARINMEKRSTAYYYDTDGLQGNEFSDGASLATDDCTELYFGGSNGFTEFRPREVAISAYKPALFLSAYNVNNQPRPLQRSYEKPVKLNYTENSLDFHFSIIDFVSNSKCLLSYRLLRDNNKDVSRVSIGDTREIILSNLVPGSYELEVSYTNADNTLYEAAFTFPFVITPPWWASSYAYVVYLVIVLLIIATVFWMQRHKIMLQHSREIEAMERAKEEEIHEAKLRFFTNIAHEFSNCITLIYGPCERMMRDNTLSEGSHNYLKTIRRNAERMQRLMQQLMEFRKAETGHLALSFEETDVAEIVKYTLDYFTEIADKKKMNVRFETAVTPAMWVVDRDAMEKIVFNLLSNAFKYAPNEGDVVLRLNIEGDTLRFSCMNTGTTIKPDDQRAIFNRFKVLDNFETKLSQGIFTRNGIGLAMCKDLAMLMNGSISVECNDREETTFTVVIGRNKPTETSLPAAAVSLPIAYATNPTGLSVLVVDDQPEIRSLVAEILSPKYSVMEAADGAEALQILQSRMPDIVVCDVVMPVMDGFAFLKAVKSDDKTKHIPVIMLTSRSAVESYIEGLEEGADMYISKPFHPAYLLAAVDRVLGNKDVMKEYMQSPMAYTEQYKGRVVDRLDKEFIDKLVGVLQQNIANEEFSLEMLANELAVSRVQLYRKIKQLAQQTPSEFIRNYRLQEAEKLLRTTSYTVSEIMVKCGFQNKSYFYREFAKIYDTTPKEYRKRQAGEE</sequence>
<dbReference type="EMBL" id="DXFB01000150">
    <property type="protein sequence ID" value="HIX45692.1"/>
    <property type="molecule type" value="Genomic_DNA"/>
</dbReference>
<dbReference type="SUPFAM" id="SSF55874">
    <property type="entry name" value="ATPase domain of HSP90 chaperone/DNA topoisomerase II/histidine kinase"/>
    <property type="match status" value="1"/>
</dbReference>
<evidence type="ECO:0000256" key="7">
    <source>
        <dbReference type="SAM" id="Phobius"/>
    </source>
</evidence>
<feature type="domain" description="Response regulatory" evidence="11">
    <location>
        <begin position="1080"/>
        <end position="1195"/>
    </location>
</feature>
<dbReference type="Pfam" id="PF07494">
    <property type="entry name" value="Reg_prop"/>
    <property type="match status" value="4"/>
</dbReference>
<evidence type="ECO:0000259" key="10">
    <source>
        <dbReference type="PROSITE" id="PS50109"/>
    </source>
</evidence>
<dbReference type="Proteomes" id="UP000824246">
    <property type="component" value="Unassembled WGS sequence"/>
</dbReference>
<keyword evidence="8" id="KW-0732">Signal</keyword>
<organism evidence="12 13">
    <name type="scientific">Candidatus Barnesiella excrementipullorum</name>
    <dbReference type="NCBI Taxonomy" id="2838479"/>
    <lineage>
        <taxon>Bacteria</taxon>
        <taxon>Pseudomonadati</taxon>
        <taxon>Bacteroidota</taxon>
        <taxon>Bacteroidia</taxon>
        <taxon>Bacteroidales</taxon>
        <taxon>Barnesiellaceae</taxon>
        <taxon>Barnesiella</taxon>
    </lineage>
</organism>
<dbReference type="PROSITE" id="PS01124">
    <property type="entry name" value="HTH_ARAC_FAMILY_2"/>
    <property type="match status" value="1"/>
</dbReference>
<dbReference type="InterPro" id="IPR001789">
    <property type="entry name" value="Sig_transdc_resp-reg_receiver"/>
</dbReference>
<feature type="domain" description="Histidine kinase" evidence="10">
    <location>
        <begin position="834"/>
        <end position="1055"/>
    </location>
</feature>
<dbReference type="Gene3D" id="1.10.10.60">
    <property type="entry name" value="Homeodomain-like"/>
    <property type="match status" value="1"/>
</dbReference>
<dbReference type="InterPro" id="IPR009057">
    <property type="entry name" value="Homeodomain-like_sf"/>
</dbReference>
<dbReference type="Gene3D" id="3.40.50.2300">
    <property type="match status" value="1"/>
</dbReference>
<keyword evidence="5" id="KW-0804">Transcription</keyword>
<evidence type="ECO:0000256" key="1">
    <source>
        <dbReference type="ARBA" id="ARBA00000085"/>
    </source>
</evidence>
<dbReference type="InterPro" id="IPR013783">
    <property type="entry name" value="Ig-like_fold"/>
</dbReference>
<keyword evidence="7" id="KW-0472">Membrane</keyword>
<dbReference type="SUPFAM" id="SSF52172">
    <property type="entry name" value="CheY-like"/>
    <property type="match status" value="1"/>
</dbReference>
<dbReference type="SMART" id="SM00387">
    <property type="entry name" value="HATPase_c"/>
    <property type="match status" value="1"/>
</dbReference>
<dbReference type="InterPro" id="IPR018060">
    <property type="entry name" value="HTH_AraC"/>
</dbReference>
<gene>
    <name evidence="12" type="ORF">H9982_05685</name>
</gene>
<keyword evidence="4" id="KW-0805">Transcription regulation</keyword>
<proteinExistence type="predicted"/>
<dbReference type="InterPro" id="IPR036890">
    <property type="entry name" value="HATPase_C_sf"/>
</dbReference>
<feature type="transmembrane region" description="Helical" evidence="7">
    <location>
        <begin position="776"/>
        <end position="800"/>
    </location>
</feature>
<dbReference type="Gene3D" id="2.60.40.10">
    <property type="entry name" value="Immunoglobulins"/>
    <property type="match status" value="1"/>
</dbReference>
<comment type="catalytic activity">
    <reaction evidence="1">
        <text>ATP + protein L-histidine = ADP + protein N-phospho-L-histidine.</text>
        <dbReference type="EC" id="2.7.13.3"/>
    </reaction>
</comment>
<evidence type="ECO:0000256" key="2">
    <source>
        <dbReference type="ARBA" id="ARBA00012438"/>
    </source>
</evidence>
<feature type="chain" id="PRO_5038931377" description="histidine kinase" evidence="8">
    <location>
        <begin position="22"/>
        <end position="1333"/>
    </location>
</feature>
<dbReference type="PROSITE" id="PS50109">
    <property type="entry name" value="HIS_KIN"/>
    <property type="match status" value="1"/>
</dbReference>
<dbReference type="Pfam" id="PF02518">
    <property type="entry name" value="HATPase_c"/>
    <property type="match status" value="1"/>
</dbReference>
<dbReference type="PANTHER" id="PTHR43547:SF2">
    <property type="entry name" value="HYBRID SIGNAL TRANSDUCTION HISTIDINE KINASE C"/>
    <property type="match status" value="1"/>
</dbReference>
<reference evidence="12" key="2">
    <citation type="submission" date="2021-04" db="EMBL/GenBank/DDBJ databases">
        <authorList>
            <person name="Gilroy R."/>
        </authorList>
    </citation>
    <scope>NUCLEOTIDE SEQUENCE</scope>
    <source>
        <strain evidence="12">ChiHjej12B11-16260</strain>
    </source>
</reference>
<dbReference type="GO" id="GO:0043565">
    <property type="term" value="F:sequence-specific DNA binding"/>
    <property type="evidence" value="ECO:0007669"/>
    <property type="project" value="InterPro"/>
</dbReference>
<dbReference type="InterPro" id="IPR011006">
    <property type="entry name" value="CheY-like_superfamily"/>
</dbReference>
<dbReference type="InterPro" id="IPR015943">
    <property type="entry name" value="WD40/YVTN_repeat-like_dom_sf"/>
</dbReference>
<reference evidence="12" key="1">
    <citation type="journal article" date="2021" name="PeerJ">
        <title>Extensive microbial diversity within the chicken gut microbiome revealed by metagenomics and culture.</title>
        <authorList>
            <person name="Gilroy R."/>
            <person name="Ravi A."/>
            <person name="Getino M."/>
            <person name="Pursley I."/>
            <person name="Horton D.L."/>
            <person name="Alikhan N.F."/>
            <person name="Baker D."/>
            <person name="Gharbi K."/>
            <person name="Hall N."/>
            <person name="Watson M."/>
            <person name="Adriaenssens E.M."/>
            <person name="Foster-Nyarko E."/>
            <person name="Jarju S."/>
            <person name="Secka A."/>
            <person name="Antonio M."/>
            <person name="Oren A."/>
            <person name="Chaudhuri R.R."/>
            <person name="La Ragione R."/>
            <person name="Hildebrand F."/>
            <person name="Pallen M.J."/>
        </authorList>
    </citation>
    <scope>NUCLEOTIDE SEQUENCE</scope>
    <source>
        <strain evidence="12">ChiHjej12B11-16260</strain>
    </source>
</reference>
<keyword evidence="3 6" id="KW-0597">Phosphoprotein</keyword>
<dbReference type="PANTHER" id="PTHR43547">
    <property type="entry name" value="TWO-COMPONENT HISTIDINE KINASE"/>
    <property type="match status" value="1"/>
</dbReference>
<evidence type="ECO:0000313" key="12">
    <source>
        <dbReference type="EMBL" id="HIX45692.1"/>
    </source>
</evidence>
<dbReference type="SMART" id="SM00388">
    <property type="entry name" value="HisKA"/>
    <property type="match status" value="1"/>
</dbReference>
<dbReference type="SMART" id="SM00342">
    <property type="entry name" value="HTH_ARAC"/>
    <property type="match status" value="1"/>
</dbReference>
<dbReference type="SMART" id="SM00448">
    <property type="entry name" value="REC"/>
    <property type="match status" value="1"/>
</dbReference>
<evidence type="ECO:0000256" key="3">
    <source>
        <dbReference type="ARBA" id="ARBA00022553"/>
    </source>
</evidence>
<dbReference type="Pfam" id="PF12833">
    <property type="entry name" value="HTH_18"/>
    <property type="match status" value="1"/>
</dbReference>
<protein>
    <recommendedName>
        <fullName evidence="2">histidine kinase</fullName>
        <ecNumber evidence="2">2.7.13.3</ecNumber>
    </recommendedName>
</protein>
<dbReference type="EC" id="2.7.13.3" evidence="2"/>
<dbReference type="Pfam" id="PF00072">
    <property type="entry name" value="Response_reg"/>
    <property type="match status" value="1"/>
</dbReference>
<evidence type="ECO:0000256" key="5">
    <source>
        <dbReference type="ARBA" id="ARBA00023163"/>
    </source>
</evidence>
<feature type="signal peptide" evidence="8">
    <location>
        <begin position="1"/>
        <end position="21"/>
    </location>
</feature>
<dbReference type="SUPFAM" id="SSF46689">
    <property type="entry name" value="Homeodomain-like"/>
    <property type="match status" value="1"/>
</dbReference>
<dbReference type="SUPFAM" id="SSF47384">
    <property type="entry name" value="Homodimeric domain of signal transducing histidine kinase"/>
    <property type="match status" value="1"/>
</dbReference>
<dbReference type="Gene3D" id="2.130.10.10">
    <property type="entry name" value="YVTN repeat-like/Quinoprotein amine dehydrogenase"/>
    <property type="match status" value="2"/>
</dbReference>
<dbReference type="InterPro" id="IPR003661">
    <property type="entry name" value="HisK_dim/P_dom"/>
</dbReference>
<feature type="modified residue" description="4-aspartylphosphate" evidence="6">
    <location>
        <position position="1128"/>
    </location>
</feature>
<name>A0A9D1VST8_9BACT</name>
<keyword evidence="7" id="KW-1133">Transmembrane helix</keyword>